<dbReference type="PANTHER" id="PTHR23257">
    <property type="entry name" value="SERINE-THREONINE PROTEIN KINASE"/>
    <property type="match status" value="1"/>
</dbReference>
<keyword evidence="3" id="KW-1185">Reference proteome</keyword>
<dbReference type="GeneTree" id="ENSGT00940000160233"/>
<dbReference type="GO" id="GO:0005524">
    <property type="term" value="F:ATP binding"/>
    <property type="evidence" value="ECO:0007669"/>
    <property type="project" value="InterPro"/>
</dbReference>
<dbReference type="HOGENOM" id="CLU_000288_7_18_1"/>
<dbReference type="OMA" id="LACKHEG"/>
<dbReference type="Ensembl" id="ENSCINT00000036872.1">
    <property type="protein sequence ID" value="ENSCINP00000035831.1"/>
    <property type="gene ID" value="ENSCING00000023178.1"/>
</dbReference>
<dbReference type="SUPFAM" id="SSF56112">
    <property type="entry name" value="Protein kinase-like (PK-like)"/>
    <property type="match status" value="1"/>
</dbReference>
<dbReference type="InterPro" id="IPR000719">
    <property type="entry name" value="Prot_kinase_dom"/>
</dbReference>
<dbReference type="InterPro" id="IPR008271">
    <property type="entry name" value="Ser/Thr_kinase_AS"/>
</dbReference>
<reference evidence="2" key="2">
    <citation type="submission" date="2025-08" db="UniProtKB">
        <authorList>
            <consortium name="Ensembl"/>
        </authorList>
    </citation>
    <scope>IDENTIFICATION</scope>
</reference>
<organism evidence="2 3">
    <name type="scientific">Ciona intestinalis</name>
    <name type="common">Transparent sea squirt</name>
    <name type="synonym">Ascidia intestinalis</name>
    <dbReference type="NCBI Taxonomy" id="7719"/>
    <lineage>
        <taxon>Eukaryota</taxon>
        <taxon>Metazoa</taxon>
        <taxon>Chordata</taxon>
        <taxon>Tunicata</taxon>
        <taxon>Ascidiacea</taxon>
        <taxon>Phlebobranchia</taxon>
        <taxon>Cionidae</taxon>
        <taxon>Ciona</taxon>
    </lineage>
</organism>
<dbReference type="Proteomes" id="UP000008144">
    <property type="component" value="Unassembled WGS sequence"/>
</dbReference>
<evidence type="ECO:0000313" key="3">
    <source>
        <dbReference type="Proteomes" id="UP000008144"/>
    </source>
</evidence>
<dbReference type="GO" id="GO:0004672">
    <property type="term" value="F:protein kinase activity"/>
    <property type="evidence" value="ECO:0007669"/>
    <property type="project" value="InterPro"/>
</dbReference>
<name>H2Y1P7_CIOIN</name>
<reference evidence="3" key="1">
    <citation type="journal article" date="2002" name="Science">
        <title>The draft genome of Ciona intestinalis: insights into chordate and vertebrate origins.</title>
        <authorList>
            <person name="Dehal P."/>
            <person name="Satou Y."/>
            <person name="Campbell R.K."/>
            <person name="Chapman J."/>
            <person name="Degnan B."/>
            <person name="De Tomaso A."/>
            <person name="Davidson B."/>
            <person name="Di Gregorio A."/>
            <person name="Gelpke M."/>
            <person name="Goodstein D.M."/>
            <person name="Harafuji N."/>
            <person name="Hastings K.E."/>
            <person name="Ho I."/>
            <person name="Hotta K."/>
            <person name="Huang W."/>
            <person name="Kawashima T."/>
            <person name="Lemaire P."/>
            <person name="Martinez D."/>
            <person name="Meinertzhagen I.A."/>
            <person name="Necula S."/>
            <person name="Nonaka M."/>
            <person name="Putnam N."/>
            <person name="Rash S."/>
            <person name="Saiga H."/>
            <person name="Satake M."/>
            <person name="Terry A."/>
            <person name="Yamada L."/>
            <person name="Wang H.G."/>
            <person name="Awazu S."/>
            <person name="Azumi K."/>
            <person name="Boore J."/>
            <person name="Branno M."/>
            <person name="Chin-Bow S."/>
            <person name="DeSantis R."/>
            <person name="Doyle S."/>
            <person name="Francino P."/>
            <person name="Keys D.N."/>
            <person name="Haga S."/>
            <person name="Hayashi H."/>
            <person name="Hino K."/>
            <person name="Imai K.S."/>
            <person name="Inaba K."/>
            <person name="Kano S."/>
            <person name="Kobayashi K."/>
            <person name="Kobayashi M."/>
            <person name="Lee B.I."/>
            <person name="Makabe K.W."/>
            <person name="Manohar C."/>
            <person name="Matassi G."/>
            <person name="Medina M."/>
            <person name="Mochizuki Y."/>
            <person name="Mount S."/>
            <person name="Morishita T."/>
            <person name="Miura S."/>
            <person name="Nakayama A."/>
            <person name="Nishizaka S."/>
            <person name="Nomoto H."/>
            <person name="Ohta F."/>
            <person name="Oishi K."/>
            <person name="Rigoutsos I."/>
            <person name="Sano M."/>
            <person name="Sasaki A."/>
            <person name="Sasakura Y."/>
            <person name="Shoguchi E."/>
            <person name="Shin-i T."/>
            <person name="Spagnuolo A."/>
            <person name="Stainier D."/>
            <person name="Suzuki M.M."/>
            <person name="Tassy O."/>
            <person name="Takatori N."/>
            <person name="Tokuoka M."/>
            <person name="Yagi K."/>
            <person name="Yoshizaki F."/>
            <person name="Wada S."/>
            <person name="Zhang C."/>
            <person name="Hyatt P.D."/>
            <person name="Larimer F."/>
            <person name="Detter C."/>
            <person name="Doggett N."/>
            <person name="Glavina T."/>
            <person name="Hawkins T."/>
            <person name="Richardson P."/>
            <person name="Lucas S."/>
            <person name="Kohara Y."/>
            <person name="Levine M."/>
            <person name="Satoh N."/>
            <person name="Rokhsar D.S."/>
        </authorList>
    </citation>
    <scope>NUCLEOTIDE SEQUENCE [LARGE SCALE GENOMIC DNA]</scope>
</reference>
<protein>
    <recommendedName>
        <fullName evidence="1">Protein kinase domain-containing protein</fullName>
    </recommendedName>
</protein>
<proteinExistence type="predicted"/>
<dbReference type="AlphaFoldDB" id="H2Y1P7"/>
<dbReference type="InterPro" id="IPR011009">
    <property type="entry name" value="Kinase-like_dom_sf"/>
</dbReference>
<dbReference type="PROSITE" id="PS50011">
    <property type="entry name" value="PROTEIN_KINASE_DOM"/>
    <property type="match status" value="1"/>
</dbReference>
<evidence type="ECO:0000313" key="2">
    <source>
        <dbReference type="Ensembl" id="ENSCINP00000035831.1"/>
    </source>
</evidence>
<dbReference type="Gene3D" id="1.10.510.10">
    <property type="entry name" value="Transferase(Phosphotransferase) domain 1"/>
    <property type="match status" value="1"/>
</dbReference>
<dbReference type="SMART" id="SM00220">
    <property type="entry name" value="S_TKc"/>
    <property type="match status" value="1"/>
</dbReference>
<dbReference type="PROSITE" id="PS00108">
    <property type="entry name" value="PROTEIN_KINASE_ST"/>
    <property type="match status" value="1"/>
</dbReference>
<reference evidence="2" key="3">
    <citation type="submission" date="2025-09" db="UniProtKB">
        <authorList>
            <consortium name="Ensembl"/>
        </authorList>
    </citation>
    <scope>IDENTIFICATION</scope>
</reference>
<sequence>MQAFADHVNIVKFHGITKWHNSFGIVMELMDHGSLHHLIYNHDVRPLKWSLRLRIMRDISAGLEYIHGMKMTHGDIKPLNILMGDGLVCKIGDFGAAVMCSCSTSATLSHTKEIKTKNPNKSRPQYTQEYLAPEYFATLMKRQRFPPQDIYSFAIIIYELITRSRPFEDSRNKSEFRRK</sequence>
<evidence type="ECO:0000259" key="1">
    <source>
        <dbReference type="PROSITE" id="PS50011"/>
    </source>
</evidence>
<dbReference type="InParanoid" id="H2Y1P7"/>
<feature type="domain" description="Protein kinase" evidence="1">
    <location>
        <begin position="1"/>
        <end position="179"/>
    </location>
</feature>
<dbReference type="Pfam" id="PF00069">
    <property type="entry name" value="Pkinase"/>
    <property type="match status" value="1"/>
</dbReference>
<accession>H2Y1P7</accession>
<dbReference type="InterPro" id="IPR050167">
    <property type="entry name" value="Ser_Thr_protein_kinase"/>
</dbReference>